<proteinExistence type="predicted"/>
<dbReference type="EMBL" id="CP163440">
    <property type="protein sequence ID" value="XDQ60766.1"/>
    <property type="molecule type" value="Genomic_DNA"/>
</dbReference>
<accession>A0AB39S1M6</accession>
<name>A0AB39S1M6_9ACTN</name>
<evidence type="ECO:0000256" key="1">
    <source>
        <dbReference type="SAM" id="MobiDB-lite"/>
    </source>
</evidence>
<protein>
    <submittedName>
        <fullName evidence="2">Uncharacterized protein</fullName>
    </submittedName>
</protein>
<dbReference type="RefSeq" id="WP_369256327.1">
    <property type="nucleotide sequence ID" value="NZ_CP163440.1"/>
</dbReference>
<feature type="compositionally biased region" description="Basic and acidic residues" evidence="1">
    <location>
        <begin position="1"/>
        <end position="10"/>
    </location>
</feature>
<reference evidence="2" key="1">
    <citation type="submission" date="2024-07" db="EMBL/GenBank/DDBJ databases">
        <authorList>
            <person name="Yu S.T."/>
        </authorList>
    </citation>
    <scope>NUCLEOTIDE SEQUENCE</scope>
    <source>
        <strain evidence="2">R35</strain>
    </source>
</reference>
<organism evidence="2">
    <name type="scientific">Streptomyces sp. R35</name>
    <dbReference type="NCBI Taxonomy" id="3238630"/>
    <lineage>
        <taxon>Bacteria</taxon>
        <taxon>Bacillati</taxon>
        <taxon>Actinomycetota</taxon>
        <taxon>Actinomycetes</taxon>
        <taxon>Kitasatosporales</taxon>
        <taxon>Streptomycetaceae</taxon>
        <taxon>Streptomyces</taxon>
    </lineage>
</organism>
<sequence length="53" mass="5751">MTTRRERVLQHSETPASLTPTPPEIANALNETATSRGWPTLTFYGAPAEAPLT</sequence>
<evidence type="ECO:0000313" key="2">
    <source>
        <dbReference type="EMBL" id="XDQ60766.1"/>
    </source>
</evidence>
<feature type="region of interest" description="Disordered" evidence="1">
    <location>
        <begin position="1"/>
        <end position="23"/>
    </location>
</feature>
<gene>
    <name evidence="2" type="ORF">AB5J50_08225</name>
</gene>
<dbReference type="AlphaFoldDB" id="A0AB39S1M6"/>